<organism evidence="2 3">
    <name type="scientific">Paenibacillus mucilaginosus (strain KNP414)</name>
    <dbReference type="NCBI Taxonomy" id="1036673"/>
    <lineage>
        <taxon>Bacteria</taxon>
        <taxon>Bacillati</taxon>
        <taxon>Bacillota</taxon>
        <taxon>Bacilli</taxon>
        <taxon>Bacillales</taxon>
        <taxon>Paenibacillaceae</taxon>
        <taxon>Paenibacillus</taxon>
    </lineage>
</organism>
<dbReference type="Proteomes" id="UP000006620">
    <property type="component" value="Chromosome"/>
</dbReference>
<feature type="transmembrane region" description="Helical" evidence="1">
    <location>
        <begin position="7"/>
        <end position="29"/>
    </location>
</feature>
<dbReference type="EMBL" id="CP002869">
    <property type="protein sequence ID" value="AEI46233.1"/>
    <property type="molecule type" value="Genomic_DNA"/>
</dbReference>
<keyword evidence="1" id="KW-1133">Transmembrane helix</keyword>
<accession>F8FGT2</accession>
<feature type="transmembrane region" description="Helical" evidence="1">
    <location>
        <begin position="81"/>
        <end position="107"/>
    </location>
</feature>
<reference evidence="3" key="1">
    <citation type="submission" date="2011-06" db="EMBL/GenBank/DDBJ databases">
        <title>Complete genome sequence of Paenibacillus mucilaginosus KNP414.</title>
        <authorList>
            <person name="Wang J."/>
            <person name="Hu S."/>
            <person name="Hu X."/>
            <person name="Zhang B."/>
            <person name="Dong D."/>
            <person name="Zhang S."/>
            <person name="Zhao K."/>
            <person name="Wu D."/>
        </authorList>
    </citation>
    <scope>NUCLEOTIDE SEQUENCE [LARGE SCALE GENOMIC DNA]</scope>
    <source>
        <strain evidence="3">KNP414</strain>
    </source>
</reference>
<dbReference type="PATRIC" id="fig|1036673.3.peg.7221"/>
<evidence type="ECO:0008006" key="4">
    <source>
        <dbReference type="Google" id="ProtNLM"/>
    </source>
</evidence>
<keyword evidence="1" id="KW-0812">Transmembrane</keyword>
<gene>
    <name evidence="2" type="ordered locus">KNP414_07747</name>
</gene>
<dbReference type="RefSeq" id="WP_013921380.1">
    <property type="nucleotide sequence ID" value="NC_015690.1"/>
</dbReference>
<evidence type="ECO:0000256" key="1">
    <source>
        <dbReference type="SAM" id="Phobius"/>
    </source>
</evidence>
<sequence length="108" mass="11889">MDIRLDILWIILGTALVTLLPRVIPLVVLSRFELPPGMLRFLNQVPIAVMSALLAQEIFLESGRVVPLMENIKLLAALPTFLVAMLTKSLLGTVVTGVVTMALLQLWL</sequence>
<evidence type="ECO:0000313" key="2">
    <source>
        <dbReference type="EMBL" id="AEI46233.1"/>
    </source>
</evidence>
<dbReference type="Pfam" id="PF05437">
    <property type="entry name" value="AzlD"/>
    <property type="match status" value="1"/>
</dbReference>
<evidence type="ECO:0000313" key="3">
    <source>
        <dbReference type="Proteomes" id="UP000006620"/>
    </source>
</evidence>
<dbReference type="HOGENOM" id="CLU_157896_0_0_9"/>
<dbReference type="KEGG" id="pms:KNP414_07747"/>
<name>F8FGT2_PAEMK</name>
<proteinExistence type="predicted"/>
<reference evidence="2 3" key="2">
    <citation type="journal article" date="2013" name="Genome Announc.">
        <title>Genome Sequence of Growth-Improving Paenibacillus mucilaginosus Strain KNP414.</title>
        <authorList>
            <person name="Lu J.J."/>
            <person name="Wang J.F."/>
            <person name="Hu X.F."/>
        </authorList>
    </citation>
    <scope>NUCLEOTIDE SEQUENCE [LARGE SCALE GENOMIC DNA]</scope>
    <source>
        <strain evidence="2 3">KNP414</strain>
    </source>
</reference>
<protein>
    <recommendedName>
        <fullName evidence="4">Branched-chain amino acid transport</fullName>
    </recommendedName>
</protein>
<dbReference type="InterPro" id="IPR008407">
    <property type="entry name" value="Brnchd-chn_aa_trnsp_AzlD"/>
</dbReference>
<dbReference type="AlphaFoldDB" id="F8FGT2"/>
<keyword evidence="1" id="KW-0472">Membrane</keyword>